<accession>A0AAW0EVS5</accession>
<feature type="compositionally biased region" description="Low complexity" evidence="2">
    <location>
        <begin position="709"/>
        <end position="733"/>
    </location>
</feature>
<dbReference type="EMBL" id="JAECZO010000121">
    <property type="protein sequence ID" value="KAK7197844.1"/>
    <property type="molecule type" value="Genomic_DNA"/>
</dbReference>
<proteinExistence type="predicted"/>
<evidence type="ECO:0000256" key="2">
    <source>
        <dbReference type="SAM" id="MobiDB-lite"/>
    </source>
</evidence>
<name>A0AAW0EVS5_9TRYP</name>
<feature type="compositionally biased region" description="Low complexity" evidence="2">
    <location>
        <begin position="884"/>
        <end position="904"/>
    </location>
</feature>
<feature type="region of interest" description="Disordered" evidence="2">
    <location>
        <begin position="686"/>
        <end position="738"/>
    </location>
</feature>
<dbReference type="AlphaFoldDB" id="A0AAW0EVS5"/>
<feature type="region of interest" description="Disordered" evidence="2">
    <location>
        <begin position="473"/>
        <end position="492"/>
    </location>
</feature>
<reference evidence="3 4" key="1">
    <citation type="journal article" date="2021" name="MBio">
        <title>A New Model Trypanosomatid, Novymonas esmeraldas: Genomic Perception of Its 'Candidatus Pandoraea novymonadis' Endosymbiont.</title>
        <authorList>
            <person name="Zakharova A."/>
            <person name="Saura A."/>
            <person name="Butenko A."/>
            <person name="Podesvova L."/>
            <person name="Warmusova S."/>
            <person name="Kostygov A.Y."/>
            <person name="Nenarokova A."/>
            <person name="Lukes J."/>
            <person name="Opperdoes F.R."/>
            <person name="Yurchenko V."/>
        </authorList>
    </citation>
    <scope>NUCLEOTIDE SEQUENCE [LARGE SCALE GENOMIC DNA]</scope>
    <source>
        <strain evidence="3 4">E262AT.01</strain>
    </source>
</reference>
<feature type="region of interest" description="Disordered" evidence="2">
    <location>
        <begin position="877"/>
        <end position="926"/>
    </location>
</feature>
<gene>
    <name evidence="3" type="ORF">NESM_000737900</name>
</gene>
<keyword evidence="4" id="KW-1185">Reference proteome</keyword>
<organism evidence="3 4">
    <name type="scientific">Novymonas esmeraldas</name>
    <dbReference type="NCBI Taxonomy" id="1808958"/>
    <lineage>
        <taxon>Eukaryota</taxon>
        <taxon>Discoba</taxon>
        <taxon>Euglenozoa</taxon>
        <taxon>Kinetoplastea</taxon>
        <taxon>Metakinetoplastina</taxon>
        <taxon>Trypanosomatida</taxon>
        <taxon>Trypanosomatidae</taxon>
        <taxon>Novymonas</taxon>
    </lineage>
</organism>
<sequence length="926" mass="98685">MSVTLHNAHQLPQATRSVVAQAGHVISPTPSSTRLPYYGALPSTPPSSSNAQLLAGMNPTTSSFLSGVADAGVASHVEAESTGGDATPLPPTSPAATASDEDALRGIYGEKLRASVHSIVATLTAELPEDHIFRQLLADPTTQQYCKVRLAEVVEGFLYSTQAEQFHTIATELARCERDCAAQQNRVEELEAALAAATALSRSPSDGMYHPPHHAAVPWLLSPSSAAASAARPAARTAGAAATTSPTFASVAVNPMEDEEARRELLRILDQATHDQELHRCAAALHAVARVVGATTGDQPNRDAYGSLADLLDELYACTQSLLSYVDGALESQERLRLELEAEQQRWPFSLASHSASANDATATAAVSGAGAPIASAYNTPQRPQVRLGGTAPAPPSSASSHTRPIQSQRERLHRLAERLREGQQHANQVLEGLAQAEATRRREAAQLARAVATAKEEAAAAAADAQMLSERAERLRHEHAASAASERTELRDRLADAQARLAAAVHDVHEAERERHSAASRAEAAEEREVRWKADLAALTTTLARRDTEVRERQGELAAQRAELTALTAAHQRATDAVQDAARELLCLRVERTMSGLSAVYHEAKAAKAEAMERDGYRVLSYTHCTAVAAQREAVRQAEMHLQLAESVQVEQAVAERGCVDALGVLLHAMWTDDAVELALAPSTTTARESVVDGGTPAQRLRQRRRSSGSNAGTSGAAASTSHTTAAATSASPPAGRLPSTLSGLCAALRSAYDAVRARHHATQQTVDSLRASLASRDIELSAAHASEAQLRELLKAEQAKEERWRAEMAQLTDHNPMRGLLARQDALLRAVSDERNELRRLWNQLSGDYIALEQRNGVLHARCATKEHENARLSGMLRRGDAPPGTTAVPPTAARASPPTSAHGDGDDAAAPSPPPSPRRPPSR</sequence>
<feature type="compositionally biased region" description="Pro residues" evidence="2">
    <location>
        <begin position="914"/>
        <end position="926"/>
    </location>
</feature>
<feature type="coiled-coil region" evidence="1">
    <location>
        <begin position="173"/>
        <end position="200"/>
    </location>
</feature>
<keyword evidence="1" id="KW-0175">Coiled coil</keyword>
<feature type="region of interest" description="Disordered" evidence="2">
    <location>
        <begin position="77"/>
        <end position="99"/>
    </location>
</feature>
<feature type="coiled-coil region" evidence="1">
    <location>
        <begin position="789"/>
        <end position="816"/>
    </location>
</feature>
<evidence type="ECO:0000313" key="4">
    <source>
        <dbReference type="Proteomes" id="UP001430356"/>
    </source>
</evidence>
<feature type="region of interest" description="Disordered" evidence="2">
    <location>
        <begin position="376"/>
        <end position="410"/>
    </location>
</feature>
<comment type="caution">
    <text evidence="3">The sequence shown here is derived from an EMBL/GenBank/DDBJ whole genome shotgun (WGS) entry which is preliminary data.</text>
</comment>
<dbReference type="Proteomes" id="UP001430356">
    <property type="component" value="Unassembled WGS sequence"/>
</dbReference>
<evidence type="ECO:0000256" key="1">
    <source>
        <dbReference type="SAM" id="Coils"/>
    </source>
</evidence>
<evidence type="ECO:0000313" key="3">
    <source>
        <dbReference type="EMBL" id="KAK7197844.1"/>
    </source>
</evidence>
<protein>
    <submittedName>
        <fullName evidence="3">Uncharacterized protein</fullName>
    </submittedName>
</protein>